<dbReference type="RefSeq" id="WP_376737516.1">
    <property type="nucleotide sequence ID" value="NZ_JAYMRS010000005.1"/>
</dbReference>
<gene>
    <name evidence="1" type="ORF">VSQ78_16400</name>
</gene>
<comment type="caution">
    <text evidence="1">The sequence shown here is derived from an EMBL/GenBank/DDBJ whole genome shotgun (WGS) entry which is preliminary data.</text>
</comment>
<dbReference type="Proteomes" id="UP001585053">
    <property type="component" value="Unassembled WGS sequence"/>
</dbReference>
<proteinExistence type="predicted"/>
<evidence type="ECO:0000313" key="2">
    <source>
        <dbReference type="Proteomes" id="UP001585053"/>
    </source>
</evidence>
<accession>A0ABV5DXG9</accession>
<evidence type="ECO:0000313" key="1">
    <source>
        <dbReference type="EMBL" id="MFB8769288.1"/>
    </source>
</evidence>
<sequence>MQILLALFAVLVRLSRPSRGLHADSYGYAHQLISEVRRRSHRVRPYVRRLQPPLDLIGATGKACCG</sequence>
<organism evidence="1 2">
    <name type="scientific">Nocardiopsis alba</name>
    <dbReference type="NCBI Taxonomy" id="53437"/>
    <lineage>
        <taxon>Bacteria</taxon>
        <taxon>Bacillati</taxon>
        <taxon>Actinomycetota</taxon>
        <taxon>Actinomycetes</taxon>
        <taxon>Streptosporangiales</taxon>
        <taxon>Nocardiopsidaceae</taxon>
        <taxon>Nocardiopsis</taxon>
    </lineage>
</organism>
<reference evidence="1 2" key="1">
    <citation type="submission" date="2024-01" db="EMBL/GenBank/DDBJ databases">
        <title>Genome mining of biosynthetic gene clusters to explore secondary metabolites of Streptomyces sp.</title>
        <authorList>
            <person name="Baig A."/>
            <person name="Ajitkumar Shintre N."/>
            <person name="Kumar H."/>
            <person name="Anbarasu A."/>
            <person name="Ramaiah S."/>
        </authorList>
    </citation>
    <scope>NUCLEOTIDE SEQUENCE [LARGE SCALE GENOMIC DNA]</scope>
    <source>
        <strain evidence="1 2">A01</strain>
    </source>
</reference>
<evidence type="ECO:0008006" key="3">
    <source>
        <dbReference type="Google" id="ProtNLM"/>
    </source>
</evidence>
<dbReference type="EMBL" id="JAYMRS010000005">
    <property type="protein sequence ID" value="MFB8769288.1"/>
    <property type="molecule type" value="Genomic_DNA"/>
</dbReference>
<keyword evidence="2" id="KW-1185">Reference proteome</keyword>
<name>A0ABV5DXG9_9ACTN</name>
<protein>
    <recommendedName>
        <fullName evidence="3">Secreted protein</fullName>
    </recommendedName>
</protein>